<organism evidence="1 2">
    <name type="scientific">Ovis ammon polii</name>
    <dbReference type="NCBI Taxonomy" id="230172"/>
    <lineage>
        <taxon>Eukaryota</taxon>
        <taxon>Metazoa</taxon>
        <taxon>Chordata</taxon>
        <taxon>Craniata</taxon>
        <taxon>Vertebrata</taxon>
        <taxon>Euteleostomi</taxon>
        <taxon>Mammalia</taxon>
        <taxon>Eutheria</taxon>
        <taxon>Laurasiatheria</taxon>
        <taxon>Artiodactyla</taxon>
        <taxon>Ruminantia</taxon>
        <taxon>Pecora</taxon>
        <taxon>Bovidae</taxon>
        <taxon>Caprinae</taxon>
        <taxon>Ovis</taxon>
    </lineage>
</organism>
<reference evidence="1" key="1">
    <citation type="submission" date="2022-03" db="EMBL/GenBank/DDBJ databases">
        <title>Genomic analyses of argali, domestic sheep and their hybrids provide insights into chromosomal evolution, heterosis and genetic basis of agronomic traits.</title>
        <authorList>
            <person name="Li M."/>
        </authorList>
    </citation>
    <scope>NUCLEOTIDE SEQUENCE</scope>
    <source>
        <strain evidence="1">CAU-MHL-2022a</strain>
        <tissue evidence="1">Skin</tissue>
    </source>
</reference>
<keyword evidence="2" id="KW-1185">Reference proteome</keyword>
<protein>
    <submittedName>
        <fullName evidence="1">Uncharacterized protein</fullName>
    </submittedName>
</protein>
<dbReference type="EMBL" id="JAKZEL010000028">
    <property type="protein sequence ID" value="KAI4529202.1"/>
    <property type="molecule type" value="Genomic_DNA"/>
</dbReference>
<gene>
    <name evidence="1" type="ORF">MG293_020450</name>
</gene>
<dbReference type="Proteomes" id="UP001214576">
    <property type="component" value="Unassembled WGS sequence"/>
</dbReference>
<name>A0AAD4TJF6_OVIAM</name>
<comment type="caution">
    <text evidence="1">The sequence shown here is derived from an EMBL/GenBank/DDBJ whole genome shotgun (WGS) entry which is preliminary data.</text>
</comment>
<sequence length="184" mass="20102">MLSSRGPGSKSKRRLSPPGGPWLLERFVGKPSAVPSLSWVTFGPKRANAATVLGSGQYVQRPFPQLLFLCMPIHFSSLCESPFVHLEEAMLCCNSERFTLRLFSGQFYWPILSSGTLGTSSSSLQLHQPPSSHPHTRAVQAYTQLCPLPDVDSSLVFVGIKVLGEMMSAAQPLTWAPEQADLTN</sequence>
<proteinExistence type="predicted"/>
<evidence type="ECO:0000313" key="2">
    <source>
        <dbReference type="Proteomes" id="UP001214576"/>
    </source>
</evidence>
<dbReference type="AlphaFoldDB" id="A0AAD4TJF6"/>
<accession>A0AAD4TJF6</accession>
<evidence type="ECO:0000313" key="1">
    <source>
        <dbReference type="EMBL" id="KAI4529202.1"/>
    </source>
</evidence>